<evidence type="ECO:0000313" key="2">
    <source>
        <dbReference type="Proteomes" id="UP000269265"/>
    </source>
</evidence>
<name>A0A3R8TPH1_9BURK</name>
<protein>
    <submittedName>
        <fullName evidence="1">Uncharacterized protein</fullName>
    </submittedName>
</protein>
<accession>A0A3R8TPH1</accession>
<gene>
    <name evidence="1" type="ORF">EIP75_23520</name>
</gene>
<evidence type="ECO:0000313" key="1">
    <source>
        <dbReference type="EMBL" id="RRR99927.1"/>
    </source>
</evidence>
<proteinExistence type="predicted"/>
<comment type="caution">
    <text evidence="1">The sequence shown here is derived from an EMBL/GenBank/DDBJ whole genome shotgun (WGS) entry which is preliminary data.</text>
</comment>
<organism evidence="1 2">
    <name type="scientific">Aquabacterium soli</name>
    <dbReference type="NCBI Taxonomy" id="2493092"/>
    <lineage>
        <taxon>Bacteria</taxon>
        <taxon>Pseudomonadati</taxon>
        <taxon>Pseudomonadota</taxon>
        <taxon>Betaproteobacteria</taxon>
        <taxon>Burkholderiales</taxon>
        <taxon>Aquabacterium</taxon>
    </lineage>
</organism>
<dbReference type="Proteomes" id="UP000269265">
    <property type="component" value="Unassembled WGS sequence"/>
</dbReference>
<keyword evidence="2" id="KW-1185">Reference proteome</keyword>
<dbReference type="OrthoDB" id="2080138at2"/>
<dbReference type="EMBL" id="RSED01000041">
    <property type="protein sequence ID" value="RRR99927.1"/>
    <property type="molecule type" value="Genomic_DNA"/>
</dbReference>
<dbReference type="RefSeq" id="WP_125245625.1">
    <property type="nucleotide sequence ID" value="NZ_RSED01000041.1"/>
</dbReference>
<dbReference type="AlphaFoldDB" id="A0A3R8TPH1"/>
<sequence length="425" mass="46243">MADEMDSETVGAWLLAHSKSLDAVTGAGRLENIQYAGKTGRLYNLLRRNVQGESTPTIEASTVTKICQINGIDRSARESGLQRLQSEGRIDLAKNGGVAVLGATASAVLETTAAIFESVNPTNDERAVLHLSEKVAERPAARNEIVQYVSGNFGITTQGASELIDICKSTAILDQAEDRGHAIVFNNNTFRSGQYATKAYWLMGSLNNAEQSKLQELKARIAAKGTVLDSDAHQILGTDLYKRLIGVGLFDRLEVSNSHEAVGYLTSPDAFQKFGRPFEDDPVDDAKALLASLTYGMTRSSDSRGHIKMPRALLRNLIEGYEVGGQWGARAIGEDYKELERRQVIQVTEKAANRYSMRLLKKDVGELALTIINGNVPASEAILMDGAAASTFKGPGQTRKEIREKHTVNDSRFLVDALDRLRSGG</sequence>
<reference evidence="1 2" key="1">
    <citation type="submission" date="2018-12" db="EMBL/GenBank/DDBJ databases">
        <title>The whole draft genome of Aquabacterium sp. SJQ9.</title>
        <authorList>
            <person name="Sun L."/>
            <person name="Gao X."/>
            <person name="Chen W."/>
            <person name="Huang K."/>
        </authorList>
    </citation>
    <scope>NUCLEOTIDE SEQUENCE [LARGE SCALE GENOMIC DNA]</scope>
    <source>
        <strain evidence="1 2">SJQ9</strain>
    </source>
</reference>